<name>A0ABP0GLH4_CLALP</name>
<comment type="subcellular location">
    <subcellularLocation>
        <location evidence="3">Nucleus</location>
    </subcellularLocation>
</comment>
<dbReference type="SMART" id="SM00322">
    <property type="entry name" value="KH"/>
    <property type="match status" value="1"/>
</dbReference>
<evidence type="ECO:0000313" key="6">
    <source>
        <dbReference type="EMBL" id="CAK8691484.1"/>
    </source>
</evidence>
<proteinExistence type="inferred from homology"/>
<keyword evidence="3" id="KW-0747">Spliceosome</keyword>
<dbReference type="PANTHER" id="PTHR11208:SF45">
    <property type="entry name" value="SPLICING FACTOR 1"/>
    <property type="match status" value="1"/>
</dbReference>
<evidence type="ECO:0000256" key="1">
    <source>
        <dbReference type="ARBA" id="ARBA00022884"/>
    </source>
</evidence>
<reference evidence="6 7" key="1">
    <citation type="submission" date="2024-02" db="EMBL/GenBank/DDBJ databases">
        <authorList>
            <person name="Daric V."/>
            <person name="Darras S."/>
        </authorList>
    </citation>
    <scope>NUCLEOTIDE SEQUENCE [LARGE SCALE GENOMIC DNA]</scope>
</reference>
<accession>A0ABP0GLH4</accession>
<dbReference type="Pfam" id="PF16274">
    <property type="entry name" value="Qua1"/>
    <property type="match status" value="1"/>
</dbReference>
<feature type="compositionally biased region" description="Low complexity" evidence="4">
    <location>
        <begin position="229"/>
        <end position="241"/>
    </location>
</feature>
<organism evidence="6 7">
    <name type="scientific">Clavelina lepadiformis</name>
    <name type="common">Light-bulb sea squirt</name>
    <name type="synonym">Ascidia lepadiformis</name>
    <dbReference type="NCBI Taxonomy" id="159417"/>
    <lineage>
        <taxon>Eukaryota</taxon>
        <taxon>Metazoa</taxon>
        <taxon>Chordata</taxon>
        <taxon>Tunicata</taxon>
        <taxon>Ascidiacea</taxon>
        <taxon>Aplousobranchia</taxon>
        <taxon>Clavelinidae</taxon>
        <taxon>Clavelina</taxon>
    </lineage>
</organism>
<dbReference type="Proteomes" id="UP001642483">
    <property type="component" value="Unassembled WGS sequence"/>
</dbReference>
<dbReference type="InterPro" id="IPR055256">
    <property type="entry name" value="KH_1_KHDC4/BBP-like"/>
</dbReference>
<sequence length="352" mass="38036">MADQVVDTKYLPELMAEKDSIDPSFVHAVRLISHEIQKLKNPSRTNPNNDEENEKCEFLSCFPDKNSKSSMNIKVPTDEYPNFNFVGRLLGPGGATLKGIQEVTNTRISILGRGSMRDQKKMDDLIKSGDPKYSHLKHPLHVKIMSNAPLGQAHINMGRAALEIVKLLQIDDEEYLSQSMAAAAPRGGRMGQRGTASGRGMMRGHPRGGARGAGRGTAARGGNRGSGRGSAAQRGSRGRGATNMAKTMSVALQADPYAQGDEYGFEYVETYEGYGGEYADAAYDAAYGSEAFVDPYANGSYAMDGTYTDAYAYSEAYDPYSNGAGDSSGQYPVQKAFRGKMRGRGRGGAKPY</sequence>
<dbReference type="EMBL" id="CAWYQH010000119">
    <property type="protein sequence ID" value="CAK8691484.1"/>
    <property type="molecule type" value="Genomic_DNA"/>
</dbReference>
<feature type="domain" description="K Homology" evidence="5">
    <location>
        <begin position="67"/>
        <end position="131"/>
    </location>
</feature>
<keyword evidence="3" id="KW-0863">Zinc-finger</keyword>
<dbReference type="InterPro" id="IPR036612">
    <property type="entry name" value="KH_dom_type_1_sf"/>
</dbReference>
<keyword evidence="3" id="KW-0508">mRNA splicing</keyword>
<keyword evidence="1 2" id="KW-0694">RNA-binding</keyword>
<dbReference type="InterPro" id="IPR032571">
    <property type="entry name" value="Qua1_dom"/>
</dbReference>
<feature type="compositionally biased region" description="Basic residues" evidence="4">
    <location>
        <begin position="337"/>
        <end position="352"/>
    </location>
</feature>
<feature type="region of interest" description="Disordered" evidence="4">
    <location>
        <begin position="181"/>
        <end position="242"/>
    </location>
</feature>
<feature type="compositionally biased region" description="Low complexity" evidence="4">
    <location>
        <begin position="181"/>
        <end position="200"/>
    </location>
</feature>
<dbReference type="PANTHER" id="PTHR11208">
    <property type="entry name" value="RNA-BINDING PROTEIN RELATED"/>
    <property type="match status" value="1"/>
</dbReference>
<dbReference type="InterPro" id="IPR045071">
    <property type="entry name" value="BBP-like"/>
</dbReference>
<comment type="similarity">
    <text evidence="3">Belongs to the BBP/SF1 family.</text>
</comment>
<keyword evidence="3" id="KW-0507">mRNA processing</keyword>
<keyword evidence="3" id="KW-0479">Metal-binding</keyword>
<keyword evidence="7" id="KW-1185">Reference proteome</keyword>
<dbReference type="InterPro" id="IPR004087">
    <property type="entry name" value="KH_dom"/>
</dbReference>
<dbReference type="Gene3D" id="3.30.1370.10">
    <property type="entry name" value="K Homology domain, type 1"/>
    <property type="match status" value="1"/>
</dbReference>
<keyword evidence="3" id="KW-0862">Zinc</keyword>
<protein>
    <recommendedName>
        <fullName evidence="3">Branchpoint-bridging protein</fullName>
    </recommendedName>
</protein>
<gene>
    <name evidence="6" type="ORF">CVLEPA_LOCUS24188</name>
</gene>
<evidence type="ECO:0000256" key="4">
    <source>
        <dbReference type="SAM" id="MobiDB-lite"/>
    </source>
</evidence>
<evidence type="ECO:0000256" key="3">
    <source>
        <dbReference type="RuleBase" id="RU367126"/>
    </source>
</evidence>
<keyword evidence="3" id="KW-0539">Nucleus</keyword>
<evidence type="ECO:0000259" key="5">
    <source>
        <dbReference type="SMART" id="SM00322"/>
    </source>
</evidence>
<evidence type="ECO:0000313" key="7">
    <source>
        <dbReference type="Proteomes" id="UP001642483"/>
    </source>
</evidence>
<dbReference type="Pfam" id="PF22675">
    <property type="entry name" value="KH-I_KHDC4-BBP"/>
    <property type="match status" value="1"/>
</dbReference>
<comment type="caution">
    <text evidence="6">The sequence shown here is derived from an EMBL/GenBank/DDBJ whole genome shotgun (WGS) entry which is preliminary data.</text>
</comment>
<comment type="function">
    <text evidence="3">Necessary for the splicing of pre-mRNA. Has a role in the recognition of the branch site (5'-UACUAAC-3'), the pyrimidine tract and the 3'-splice site at the 3'-end of introns.</text>
</comment>
<dbReference type="PROSITE" id="PS50084">
    <property type="entry name" value="KH_TYPE_1"/>
    <property type="match status" value="1"/>
</dbReference>
<feature type="region of interest" description="Disordered" evidence="4">
    <location>
        <begin position="323"/>
        <end position="352"/>
    </location>
</feature>
<dbReference type="SUPFAM" id="SSF54791">
    <property type="entry name" value="Eukaryotic type KH-domain (KH-domain type I)"/>
    <property type="match status" value="1"/>
</dbReference>
<evidence type="ECO:0000256" key="2">
    <source>
        <dbReference type="PROSITE-ProRule" id="PRU00117"/>
    </source>
</evidence>